<dbReference type="GO" id="GO:0004016">
    <property type="term" value="F:adenylate cyclase activity"/>
    <property type="evidence" value="ECO:0007669"/>
    <property type="project" value="UniProtKB-ARBA"/>
</dbReference>
<dbReference type="SMART" id="SM01080">
    <property type="entry name" value="CHASE2"/>
    <property type="match status" value="1"/>
</dbReference>
<evidence type="ECO:0000259" key="8">
    <source>
        <dbReference type="PROSITE" id="PS50125"/>
    </source>
</evidence>
<evidence type="ECO:0000256" key="6">
    <source>
        <dbReference type="ARBA" id="ARBA00023136"/>
    </source>
</evidence>
<dbReference type="EMBL" id="MGDI01000028">
    <property type="protein sequence ID" value="OGL53084.1"/>
    <property type="molecule type" value="Genomic_DNA"/>
</dbReference>
<evidence type="ECO:0000256" key="2">
    <source>
        <dbReference type="ARBA" id="ARBA00005381"/>
    </source>
</evidence>
<dbReference type="Gene3D" id="3.30.70.1230">
    <property type="entry name" value="Nucleotide cyclase"/>
    <property type="match status" value="1"/>
</dbReference>
<keyword evidence="4 7" id="KW-0812">Transmembrane</keyword>
<dbReference type="GO" id="GO:0035556">
    <property type="term" value="P:intracellular signal transduction"/>
    <property type="evidence" value="ECO:0007669"/>
    <property type="project" value="InterPro"/>
</dbReference>
<dbReference type="CDD" id="cd07302">
    <property type="entry name" value="CHD"/>
    <property type="match status" value="1"/>
</dbReference>
<comment type="caution">
    <text evidence="9">The sequence shown here is derived from an EMBL/GenBank/DDBJ whole genome shotgun (WGS) entry which is preliminary data.</text>
</comment>
<reference evidence="9 10" key="1">
    <citation type="journal article" date="2016" name="Nat. Commun.">
        <title>Thousands of microbial genomes shed light on interconnected biogeochemical processes in an aquifer system.</title>
        <authorList>
            <person name="Anantharaman K."/>
            <person name="Brown C.T."/>
            <person name="Hug L.A."/>
            <person name="Sharon I."/>
            <person name="Castelle C.J."/>
            <person name="Probst A.J."/>
            <person name="Thomas B.C."/>
            <person name="Singh A."/>
            <person name="Wilkins M.J."/>
            <person name="Karaoz U."/>
            <person name="Brodie E.L."/>
            <person name="Williams K.H."/>
            <person name="Hubbard S.S."/>
            <person name="Banfield J.F."/>
        </authorList>
    </citation>
    <scope>NUCLEOTIDE SEQUENCE [LARGE SCALE GENOMIC DNA]</scope>
</reference>
<dbReference type="Proteomes" id="UP000178082">
    <property type="component" value="Unassembled WGS sequence"/>
</dbReference>
<name>A0A1F7SIN8_9BACT</name>
<feature type="transmembrane region" description="Helical" evidence="7">
    <location>
        <begin position="313"/>
        <end position="336"/>
    </location>
</feature>
<evidence type="ECO:0000256" key="4">
    <source>
        <dbReference type="ARBA" id="ARBA00022692"/>
    </source>
</evidence>
<dbReference type="FunFam" id="3.30.70.1230:FF:000016">
    <property type="entry name" value="Adenylate/guanylate cyclase domain-containing protein"/>
    <property type="match status" value="1"/>
</dbReference>
<sequence>MHGEVIEYLKSDGAKAIGFDIIFSERAVRKEIDSKVIDELRTFAQNADIPEVRNELLRQIDSLMLETSDLAFVSSVKQAINIFQSMVFYVDEDDLLHKRGLEAEKSSSANIKSILSKSALSVSKSCNSRMYFNATIPFEELAVVSCGVGYINVFPDNDGTIRKFYPFLFFKDRKKAYPFLPILIAAYTKDIPLDSIRADKGSMFIGGSILPLLSDGSAMIYYQGGKIRKDKTGKEIYQSFYTYIPYDYVLASKDLVMAGMKPPLEKGTFKDKIVLVSASAAGLTDLRATPFSPVTPGIEIHANIIDNILSKKFLYPLNSFFEKLYIFFLASAIALISRFIGPYRGFFIVALIACSALGIHWMLFEKGIVLSIVSPVVAMAATYLATLLLKYALEFKEKNYIKTAFGHYIAPAVLEEVLISPEKLRLGGERKYMTVLFSDVENFTSLSEKLPPDEIGPLLNEYLSGMVQCIMQTNGTLDKFIGDAVMAFWNAPHEQKDHASLACETALLMEKELKRLREEWGKEKKPLLNARIGINTGEMTVGNMGSKEILDYTVLGLEVNTAARLEPLNKDFGTRIIVSHSTCIDAEKTQPGRFVFRRLARVVLKGREKPLEVYELIGFRDEVSRERLDLIKMFETGLALFLDFKFSDAKACFQKTLDMDNQDSPSKTYLSLCQYYEKTPPPPNSDLTYMQISK</sequence>
<dbReference type="GO" id="GO:0006171">
    <property type="term" value="P:cAMP biosynthetic process"/>
    <property type="evidence" value="ECO:0007669"/>
    <property type="project" value="TreeGrafter"/>
</dbReference>
<dbReference type="PANTHER" id="PTHR43081">
    <property type="entry name" value="ADENYLATE CYCLASE, TERMINAL-DIFFERENTIATION SPECIFIC-RELATED"/>
    <property type="match status" value="1"/>
</dbReference>
<dbReference type="PANTHER" id="PTHR43081:SF1">
    <property type="entry name" value="ADENYLATE CYCLASE, TERMINAL-DIFFERENTIATION SPECIFIC"/>
    <property type="match status" value="1"/>
</dbReference>
<evidence type="ECO:0000256" key="7">
    <source>
        <dbReference type="SAM" id="Phobius"/>
    </source>
</evidence>
<dbReference type="Pfam" id="PF00211">
    <property type="entry name" value="Guanylate_cyc"/>
    <property type="match status" value="1"/>
</dbReference>
<dbReference type="InterPro" id="IPR007890">
    <property type="entry name" value="CHASE2"/>
</dbReference>
<proteinExistence type="inferred from homology"/>
<evidence type="ECO:0000256" key="3">
    <source>
        <dbReference type="ARBA" id="ARBA00022475"/>
    </source>
</evidence>
<evidence type="ECO:0000256" key="1">
    <source>
        <dbReference type="ARBA" id="ARBA00004196"/>
    </source>
</evidence>
<dbReference type="PROSITE" id="PS50125">
    <property type="entry name" value="GUANYLATE_CYCLASE_2"/>
    <property type="match status" value="1"/>
</dbReference>
<feature type="transmembrane region" description="Helical" evidence="7">
    <location>
        <begin position="368"/>
        <end position="389"/>
    </location>
</feature>
<evidence type="ECO:0000313" key="9">
    <source>
        <dbReference type="EMBL" id="OGL53084.1"/>
    </source>
</evidence>
<dbReference type="InterPro" id="IPR001054">
    <property type="entry name" value="A/G_cyclase"/>
</dbReference>
<dbReference type="Pfam" id="PF05226">
    <property type="entry name" value="CHASE2"/>
    <property type="match status" value="1"/>
</dbReference>
<keyword evidence="3" id="KW-1003">Cell membrane</keyword>
<dbReference type="STRING" id="1817883.A3G31_09290"/>
<dbReference type="SMART" id="SM00044">
    <property type="entry name" value="CYCc"/>
    <property type="match status" value="1"/>
</dbReference>
<dbReference type="InterPro" id="IPR050697">
    <property type="entry name" value="Adenylyl/Guanylyl_Cyclase_3/4"/>
</dbReference>
<protein>
    <recommendedName>
        <fullName evidence="8">Guanylate cyclase domain-containing protein</fullName>
    </recommendedName>
</protein>
<dbReference type="SUPFAM" id="SSF55073">
    <property type="entry name" value="Nucleotide cyclase"/>
    <property type="match status" value="1"/>
</dbReference>
<organism evidence="9 10">
    <name type="scientific">Candidatus Schekmanbacteria bacterium RIFCSPLOWO2_12_FULL_38_15</name>
    <dbReference type="NCBI Taxonomy" id="1817883"/>
    <lineage>
        <taxon>Bacteria</taxon>
        <taxon>Candidatus Schekmaniibacteriota</taxon>
    </lineage>
</organism>
<feature type="transmembrane region" description="Helical" evidence="7">
    <location>
        <begin position="343"/>
        <end position="362"/>
    </location>
</feature>
<dbReference type="InterPro" id="IPR029787">
    <property type="entry name" value="Nucleotide_cyclase"/>
</dbReference>
<keyword evidence="5 7" id="KW-1133">Transmembrane helix</keyword>
<keyword evidence="6 7" id="KW-0472">Membrane</keyword>
<accession>A0A1F7SIN8</accession>
<dbReference type="GO" id="GO:0030313">
    <property type="term" value="C:cell envelope"/>
    <property type="evidence" value="ECO:0007669"/>
    <property type="project" value="UniProtKB-SubCell"/>
</dbReference>
<evidence type="ECO:0000256" key="5">
    <source>
        <dbReference type="ARBA" id="ARBA00022989"/>
    </source>
</evidence>
<comment type="subcellular location">
    <subcellularLocation>
        <location evidence="1">Cell envelope</location>
    </subcellularLocation>
</comment>
<evidence type="ECO:0000313" key="10">
    <source>
        <dbReference type="Proteomes" id="UP000178082"/>
    </source>
</evidence>
<feature type="domain" description="Guanylate cyclase" evidence="8">
    <location>
        <begin position="434"/>
        <end position="566"/>
    </location>
</feature>
<dbReference type="AlphaFoldDB" id="A0A1F7SIN8"/>
<gene>
    <name evidence="9" type="ORF">A3G31_09290</name>
</gene>
<comment type="similarity">
    <text evidence="2">Belongs to the adenylyl cyclase class-3 family.</text>
</comment>